<dbReference type="Proteomes" id="UP000807115">
    <property type="component" value="Chromosome 1"/>
</dbReference>
<keyword evidence="1" id="KW-0732">Signal</keyword>
<organism evidence="2 3">
    <name type="scientific">Sorghum bicolor</name>
    <name type="common">Sorghum</name>
    <name type="synonym">Sorghum vulgare</name>
    <dbReference type="NCBI Taxonomy" id="4558"/>
    <lineage>
        <taxon>Eukaryota</taxon>
        <taxon>Viridiplantae</taxon>
        <taxon>Streptophyta</taxon>
        <taxon>Embryophyta</taxon>
        <taxon>Tracheophyta</taxon>
        <taxon>Spermatophyta</taxon>
        <taxon>Magnoliopsida</taxon>
        <taxon>Liliopsida</taxon>
        <taxon>Poales</taxon>
        <taxon>Poaceae</taxon>
        <taxon>PACMAD clade</taxon>
        <taxon>Panicoideae</taxon>
        <taxon>Andropogonodae</taxon>
        <taxon>Andropogoneae</taxon>
        <taxon>Sorghinae</taxon>
        <taxon>Sorghum</taxon>
    </lineage>
</organism>
<name>A0A921S1E4_SORBI</name>
<reference evidence="2" key="2">
    <citation type="submission" date="2020-10" db="EMBL/GenBank/DDBJ databases">
        <authorList>
            <person name="Cooper E.A."/>
            <person name="Brenton Z.W."/>
            <person name="Flinn B.S."/>
            <person name="Jenkins J."/>
            <person name="Shu S."/>
            <person name="Flowers D."/>
            <person name="Luo F."/>
            <person name="Wang Y."/>
            <person name="Xia P."/>
            <person name="Barry K."/>
            <person name="Daum C."/>
            <person name="Lipzen A."/>
            <person name="Yoshinaga Y."/>
            <person name="Schmutz J."/>
            <person name="Saski C."/>
            <person name="Vermerris W."/>
            <person name="Kresovich S."/>
        </authorList>
    </citation>
    <scope>NUCLEOTIDE SEQUENCE</scope>
</reference>
<feature type="signal peptide" evidence="1">
    <location>
        <begin position="1"/>
        <end position="16"/>
    </location>
</feature>
<dbReference type="AlphaFoldDB" id="A0A921S1E4"/>
<evidence type="ECO:0000256" key="1">
    <source>
        <dbReference type="SAM" id="SignalP"/>
    </source>
</evidence>
<evidence type="ECO:0000313" key="3">
    <source>
        <dbReference type="Proteomes" id="UP000807115"/>
    </source>
</evidence>
<feature type="chain" id="PRO_5037064957" evidence="1">
    <location>
        <begin position="17"/>
        <end position="56"/>
    </location>
</feature>
<accession>A0A921S1E4</accession>
<proteinExistence type="predicted"/>
<gene>
    <name evidence="2" type="ORF">BDA96_01G288500</name>
</gene>
<reference evidence="2" key="1">
    <citation type="journal article" date="2019" name="BMC Genomics">
        <title>A new reference genome for Sorghum bicolor reveals high levels of sequence similarity between sweet and grain genotypes: implications for the genetics of sugar metabolism.</title>
        <authorList>
            <person name="Cooper E.A."/>
            <person name="Brenton Z.W."/>
            <person name="Flinn B.S."/>
            <person name="Jenkins J."/>
            <person name="Shu S."/>
            <person name="Flowers D."/>
            <person name="Luo F."/>
            <person name="Wang Y."/>
            <person name="Xia P."/>
            <person name="Barry K."/>
            <person name="Daum C."/>
            <person name="Lipzen A."/>
            <person name="Yoshinaga Y."/>
            <person name="Schmutz J."/>
            <person name="Saski C."/>
            <person name="Vermerris W."/>
            <person name="Kresovich S."/>
        </authorList>
    </citation>
    <scope>NUCLEOTIDE SEQUENCE</scope>
</reference>
<comment type="caution">
    <text evidence="2">The sequence shown here is derived from an EMBL/GenBank/DDBJ whole genome shotgun (WGS) entry which is preliminary data.</text>
</comment>
<dbReference type="EMBL" id="CM027680">
    <property type="protein sequence ID" value="KAG0549831.1"/>
    <property type="molecule type" value="Genomic_DNA"/>
</dbReference>
<sequence length="56" mass="6904">MYLRSLGFLVPMHCGALFYTLLEQFDIYCLNNYLYVPTQPWIFWFKCIVEHFFMHC</sequence>
<protein>
    <submittedName>
        <fullName evidence="2">Uncharacterized protein</fullName>
    </submittedName>
</protein>
<evidence type="ECO:0000313" key="2">
    <source>
        <dbReference type="EMBL" id="KAG0549831.1"/>
    </source>
</evidence>